<dbReference type="CDD" id="cd02146">
    <property type="entry name" value="NfsA-like"/>
    <property type="match status" value="1"/>
</dbReference>
<gene>
    <name evidence="7" type="ORF">F4827_001624</name>
</gene>
<evidence type="ECO:0000313" key="8">
    <source>
        <dbReference type="Proteomes" id="UP000571554"/>
    </source>
</evidence>
<dbReference type="InterPro" id="IPR016446">
    <property type="entry name" value="Flavin_OxRdtase_Frp"/>
</dbReference>
<evidence type="ECO:0000256" key="4">
    <source>
        <dbReference type="ARBA" id="ARBA00023002"/>
    </source>
</evidence>
<organism evidence="7 8">
    <name type="scientific">Paraburkholderia bannensis</name>
    <dbReference type="NCBI Taxonomy" id="765414"/>
    <lineage>
        <taxon>Bacteria</taxon>
        <taxon>Pseudomonadati</taxon>
        <taxon>Pseudomonadota</taxon>
        <taxon>Betaproteobacteria</taxon>
        <taxon>Burkholderiales</taxon>
        <taxon>Burkholderiaceae</taxon>
        <taxon>Paraburkholderia</taxon>
    </lineage>
</organism>
<dbReference type="Gene3D" id="3.40.109.10">
    <property type="entry name" value="NADH Oxidase"/>
    <property type="match status" value="1"/>
</dbReference>
<comment type="caution">
    <text evidence="7">The sequence shown here is derived from an EMBL/GenBank/DDBJ whole genome shotgun (WGS) entry which is preliminary data.</text>
</comment>
<dbReference type="Proteomes" id="UP000571554">
    <property type="component" value="Unassembled WGS sequence"/>
</dbReference>
<dbReference type="PANTHER" id="PTHR43425">
    <property type="entry name" value="OXYGEN-INSENSITIVE NADPH NITROREDUCTASE"/>
    <property type="match status" value="1"/>
</dbReference>
<dbReference type="SUPFAM" id="SSF55469">
    <property type="entry name" value="FMN-dependent nitroreductase-like"/>
    <property type="match status" value="1"/>
</dbReference>
<keyword evidence="8" id="KW-1185">Reference proteome</keyword>
<dbReference type="PIRSF" id="PIRSF005426">
    <property type="entry name" value="Frp"/>
    <property type="match status" value="1"/>
</dbReference>
<keyword evidence="4 5" id="KW-0560">Oxidoreductase</keyword>
<sequence>MSTVTSPETSAAAQRALETRYGTPWSAPLPAWNETLDSLLAHRSVRNYADTPLPQGTLETLIAAAQSASTSSNLQTWSVVAIEDPQRKARLAALAGNQSQIREAPLFLVWLADLNRLEAAASRAGASAEGLQHMETLFVGVIDAALAAQNAVVAMESLGMSGVYIGAIRNQPEQVAAELGLPPRVLPVFGLCIGYEDASRPAQIKPRLPQQVVLHREQYDAPSQQDGIARYDEVIGEFQTAQGQSAAGWTSRSLARWRSRESLHGRDRLREALNALGFELR</sequence>
<dbReference type="InterPro" id="IPR000415">
    <property type="entry name" value="Nitroreductase-like"/>
</dbReference>
<name>A0A7W9TUN4_9BURK</name>
<proteinExistence type="inferred from homology"/>
<dbReference type="InterPro" id="IPR029479">
    <property type="entry name" value="Nitroreductase"/>
</dbReference>
<dbReference type="RefSeq" id="WP_183723421.1">
    <property type="nucleotide sequence ID" value="NZ_JACHBW010000004.1"/>
</dbReference>
<evidence type="ECO:0000256" key="5">
    <source>
        <dbReference type="PIRNR" id="PIRNR005426"/>
    </source>
</evidence>
<keyword evidence="2 5" id="KW-0285">Flavoprotein</keyword>
<protein>
    <submittedName>
        <fullName evidence="7">Nitroreductase</fullName>
    </submittedName>
</protein>
<dbReference type="Pfam" id="PF00881">
    <property type="entry name" value="Nitroreductase"/>
    <property type="match status" value="1"/>
</dbReference>
<dbReference type="GO" id="GO:0016491">
    <property type="term" value="F:oxidoreductase activity"/>
    <property type="evidence" value="ECO:0007669"/>
    <property type="project" value="UniProtKB-UniRule"/>
</dbReference>
<keyword evidence="3 5" id="KW-0288">FMN</keyword>
<reference evidence="7 8" key="1">
    <citation type="submission" date="2020-08" db="EMBL/GenBank/DDBJ databases">
        <title>Above-ground endophytic microbial communities from plants in different locations in the United States.</title>
        <authorList>
            <person name="Frank C."/>
        </authorList>
    </citation>
    <scope>NUCLEOTIDE SEQUENCE [LARGE SCALE GENOMIC DNA]</scope>
    <source>
        <strain evidence="7 8">WP4_2_2</strain>
    </source>
</reference>
<feature type="domain" description="Nitroreductase" evidence="6">
    <location>
        <begin position="41"/>
        <end position="195"/>
    </location>
</feature>
<evidence type="ECO:0000256" key="1">
    <source>
        <dbReference type="ARBA" id="ARBA00008366"/>
    </source>
</evidence>
<dbReference type="AlphaFoldDB" id="A0A7W9TUN4"/>
<accession>A0A7W9TUN4</accession>
<evidence type="ECO:0000313" key="7">
    <source>
        <dbReference type="EMBL" id="MBB6101776.1"/>
    </source>
</evidence>
<keyword evidence="5" id="KW-0521">NADP</keyword>
<evidence type="ECO:0000259" key="6">
    <source>
        <dbReference type="Pfam" id="PF00881"/>
    </source>
</evidence>
<evidence type="ECO:0000256" key="3">
    <source>
        <dbReference type="ARBA" id="ARBA00022643"/>
    </source>
</evidence>
<dbReference type="PANTHER" id="PTHR43425:SF2">
    <property type="entry name" value="OXYGEN-INSENSITIVE NADPH NITROREDUCTASE"/>
    <property type="match status" value="1"/>
</dbReference>
<evidence type="ECO:0000256" key="2">
    <source>
        <dbReference type="ARBA" id="ARBA00022630"/>
    </source>
</evidence>
<comment type="similarity">
    <text evidence="1 5">Belongs to the flavin oxidoreductase frp family.</text>
</comment>
<dbReference type="EMBL" id="JACHBW010000004">
    <property type="protein sequence ID" value="MBB6101776.1"/>
    <property type="molecule type" value="Genomic_DNA"/>
</dbReference>